<dbReference type="GO" id="GO:0071972">
    <property type="term" value="F:peptidoglycan L,D-transpeptidase activity"/>
    <property type="evidence" value="ECO:0007669"/>
    <property type="project" value="TreeGrafter"/>
</dbReference>
<dbReference type="InterPro" id="IPR001460">
    <property type="entry name" value="PCN-bd_Tpept"/>
</dbReference>
<keyword evidence="14" id="KW-0479">Metal-binding</keyword>
<dbReference type="GeneID" id="79177657"/>
<keyword evidence="14" id="KW-0862">Zinc</keyword>
<dbReference type="GO" id="GO:0006508">
    <property type="term" value="P:proteolysis"/>
    <property type="evidence" value="ECO:0007669"/>
    <property type="project" value="UniProtKB-KW"/>
</dbReference>
<dbReference type="GO" id="GO:0071555">
    <property type="term" value="P:cell wall organization"/>
    <property type="evidence" value="ECO:0007669"/>
    <property type="project" value="UniProtKB-KW"/>
</dbReference>
<feature type="binding site" evidence="14">
    <location>
        <position position="389"/>
    </location>
    <ligand>
        <name>Zn(2+)</name>
        <dbReference type="ChEBI" id="CHEBI:29105"/>
    </ligand>
</feature>
<dbReference type="AlphaFoldDB" id="M5DV62"/>
<evidence type="ECO:0000313" key="17">
    <source>
        <dbReference type="EMBL" id="CCU73307.1"/>
    </source>
</evidence>
<dbReference type="EC" id="3.4.16.4" evidence="14"/>
<dbReference type="InterPro" id="IPR036138">
    <property type="entry name" value="PBP_dimer_sf"/>
</dbReference>
<comment type="similarity">
    <text evidence="14">Belongs to the transpeptidase family. MrdA subfamily.</text>
</comment>
<comment type="function">
    <text evidence="14">Catalyzes cross-linking of the peptidoglycan cell wall.</text>
</comment>
<evidence type="ECO:0000256" key="5">
    <source>
        <dbReference type="ARBA" id="ARBA00022645"/>
    </source>
</evidence>
<gene>
    <name evidence="14" type="primary">mrdA</name>
    <name evidence="17" type="ORF">TOL_2911</name>
</gene>
<dbReference type="GO" id="GO:0009252">
    <property type="term" value="P:peptidoglycan biosynthetic process"/>
    <property type="evidence" value="ECO:0007669"/>
    <property type="project" value="UniProtKB-UniRule"/>
</dbReference>
<name>M5DV62_9GAMM</name>
<keyword evidence="4 14" id="KW-0997">Cell inner membrane</keyword>
<evidence type="ECO:0000313" key="18">
    <source>
        <dbReference type="Proteomes" id="UP000011866"/>
    </source>
</evidence>
<dbReference type="GO" id="GO:0051301">
    <property type="term" value="P:cell division"/>
    <property type="evidence" value="ECO:0007669"/>
    <property type="project" value="UniProtKB-KW"/>
</dbReference>
<evidence type="ECO:0000256" key="10">
    <source>
        <dbReference type="ARBA" id="ARBA00022984"/>
    </source>
</evidence>
<reference evidence="17 18" key="1">
    <citation type="journal article" date="2013" name="Genome Announc.">
        <title>Genome Sequence of Thalassolituus oleivorans MIL-1 (DSM 14913T).</title>
        <authorList>
            <person name="Golyshin P.N."/>
            <person name="Werner J."/>
            <person name="Chernikova T.N."/>
            <person name="Tran H."/>
            <person name="Ferrer M."/>
            <person name="Yakimov M.M."/>
            <person name="Teeling H."/>
            <person name="Golyshina O.V."/>
        </authorList>
    </citation>
    <scope>NUCLEOTIDE SEQUENCE [LARGE SCALE GENOMIC DNA]</scope>
    <source>
        <strain evidence="17 18">MIL-1</strain>
    </source>
</reference>
<dbReference type="STRING" id="187493.CN03_03875"/>
<keyword evidence="6 14" id="KW-0645">Protease</keyword>
<dbReference type="PANTHER" id="PTHR30627:SF2">
    <property type="entry name" value="PEPTIDOGLYCAN D,D-TRANSPEPTIDASE MRDA"/>
    <property type="match status" value="1"/>
</dbReference>
<evidence type="ECO:0000256" key="2">
    <source>
        <dbReference type="ARBA" id="ARBA00004236"/>
    </source>
</evidence>
<evidence type="ECO:0000256" key="9">
    <source>
        <dbReference type="ARBA" id="ARBA00022960"/>
    </source>
</evidence>
<evidence type="ECO:0000256" key="11">
    <source>
        <dbReference type="ARBA" id="ARBA00022989"/>
    </source>
</evidence>
<protein>
    <recommendedName>
        <fullName evidence="14">Peptidoglycan D,D-transpeptidase MrdA</fullName>
        <ecNumber evidence="14">3.4.16.4</ecNumber>
    </recommendedName>
    <alternativeName>
        <fullName evidence="14">Penicillin-binding protein 2</fullName>
        <shortName evidence="14">PBP-2</shortName>
    </alternativeName>
</protein>
<dbReference type="KEGG" id="tol:TOL_2911"/>
<keyword evidence="7 14" id="KW-0812">Transmembrane</keyword>
<keyword evidence="12 14" id="KW-0472">Membrane</keyword>
<dbReference type="InterPro" id="IPR017790">
    <property type="entry name" value="Penicillin-binding_protein_2"/>
</dbReference>
<feature type="transmembrane region" description="Helical" evidence="14">
    <location>
        <begin position="20"/>
        <end position="38"/>
    </location>
</feature>
<keyword evidence="3 14" id="KW-1003">Cell membrane</keyword>
<dbReference type="RefSeq" id="WP_015488017.1">
    <property type="nucleotide sequence ID" value="NC_020888.1"/>
</dbReference>
<feature type="binding site" evidence="14">
    <location>
        <position position="376"/>
    </location>
    <ligand>
        <name>Zn(2+)</name>
        <dbReference type="ChEBI" id="CHEBI:29105"/>
    </ligand>
</feature>
<dbReference type="NCBIfam" id="TIGR03423">
    <property type="entry name" value="pbp2_mrdA"/>
    <property type="match status" value="1"/>
</dbReference>
<dbReference type="PANTHER" id="PTHR30627">
    <property type="entry name" value="PEPTIDOGLYCAN D,D-TRANSPEPTIDASE"/>
    <property type="match status" value="1"/>
</dbReference>
<dbReference type="UniPathway" id="UPA00219"/>
<evidence type="ECO:0000259" key="16">
    <source>
        <dbReference type="Pfam" id="PF03717"/>
    </source>
</evidence>
<feature type="domain" description="Penicillin-binding protein dimerisation" evidence="16">
    <location>
        <begin position="64"/>
        <end position="240"/>
    </location>
</feature>
<dbReference type="Gene3D" id="3.30.1390.30">
    <property type="entry name" value="Penicillin-binding protein 2a, domain 3"/>
    <property type="match status" value="1"/>
</dbReference>
<evidence type="ECO:0000256" key="1">
    <source>
        <dbReference type="ARBA" id="ARBA00004167"/>
    </source>
</evidence>
<dbReference type="EMBL" id="HF680312">
    <property type="protein sequence ID" value="CCU73307.1"/>
    <property type="molecule type" value="Genomic_DNA"/>
</dbReference>
<dbReference type="Pfam" id="PF03717">
    <property type="entry name" value="PBP_dimer"/>
    <property type="match status" value="1"/>
</dbReference>
<dbReference type="eggNOG" id="COG0768">
    <property type="taxonomic scope" value="Bacteria"/>
</dbReference>
<dbReference type="GO" id="GO:0008658">
    <property type="term" value="F:penicillin binding"/>
    <property type="evidence" value="ECO:0007669"/>
    <property type="project" value="UniProtKB-UniRule"/>
</dbReference>
<evidence type="ECO:0000256" key="13">
    <source>
        <dbReference type="ARBA" id="ARBA00023316"/>
    </source>
</evidence>
<dbReference type="HOGENOM" id="CLU_009289_1_2_6"/>
<evidence type="ECO:0000256" key="4">
    <source>
        <dbReference type="ARBA" id="ARBA00022519"/>
    </source>
</evidence>
<evidence type="ECO:0000259" key="15">
    <source>
        <dbReference type="Pfam" id="PF00905"/>
    </source>
</evidence>
<proteinExistence type="inferred from homology"/>
<keyword evidence="13 14" id="KW-0961">Cell wall biogenesis/degradation</keyword>
<dbReference type="GO" id="GO:0005886">
    <property type="term" value="C:plasma membrane"/>
    <property type="evidence" value="ECO:0007669"/>
    <property type="project" value="UniProtKB-SubCell"/>
</dbReference>
<dbReference type="Gene3D" id="3.90.1310.10">
    <property type="entry name" value="Penicillin-binding protein 2a (Domain 2)"/>
    <property type="match status" value="1"/>
</dbReference>
<keyword evidence="17" id="KW-0131">Cell cycle</keyword>
<comment type="catalytic activity">
    <reaction evidence="14">
        <text>Preferential cleavage: (Ac)2-L-Lys-D-Ala-|-D-Ala. Also transpeptidation of peptidyl-alanyl moieties that are N-acyl substituents of D-alanine.</text>
        <dbReference type="EC" id="3.4.16.4"/>
    </reaction>
</comment>
<dbReference type="InterPro" id="IPR012338">
    <property type="entry name" value="Beta-lactam/transpept-like"/>
</dbReference>
<keyword evidence="9 14" id="KW-0133">Cell shape</keyword>
<feature type="binding site" evidence="14">
    <location>
        <position position="355"/>
    </location>
    <ligand>
        <name>Zn(2+)</name>
        <dbReference type="ChEBI" id="CHEBI:29105"/>
    </ligand>
</feature>
<dbReference type="InterPro" id="IPR005311">
    <property type="entry name" value="PBP_dimer"/>
</dbReference>
<keyword evidence="11 14" id="KW-1133">Transmembrane helix</keyword>
<comment type="cofactor">
    <cofactor evidence="14">
        <name>Zn(2+)</name>
        <dbReference type="ChEBI" id="CHEBI:29105"/>
    </cofactor>
    <text evidence="14">Binds one Zn(2+) ion per subunit.</text>
</comment>
<sequence length="617" mass="69845">MWEHSFRDKTAERRLFRARAITLGLFIFIMLCGLAWRMSYLQIELHEKYKNLSENNRVQLRPLAPNRGLIYDRNGVLLAENIPSYSLTIVAERVRDLDQTLTFLNDLIEISERDREQFDKRLKFRRRPFEPVVLRYRLSEEEIAKVLVNRFYLPGVDVEAQLVRHYPNGNAFAHVLGYVGRINEKDQALLDTDPDVKRRYSATQYIGKTGVERRYEEDLHGEVGYQKVETNARGRILSVIEQQDPIPGKDLTLHLDARLQTLAEKEMTGRRGAVVAIEVATGGIVALYSNPTFDPNSFVTGISHKDYSDLRDDPDQPLFDRATRGQYPPASTLKPFIGLAALNAGTTNWNDSIRDQGWYKLDNDERLYRDWKRGGHGRVDLERAVVESCDTYFYDVAVRTGIDGITPFLAQFGFGRDMTLDVISALPGLLPDRDWKKAHRRGSWYAGDTVNLGIGQGFMLTTPLQLATATAVLANRGKWQIPRLIYAHNEVEDVIEHGDIPDIQLRNPDNWNRMFNAMANVISGQHGTARRLLSNMQFPMAAKTGTAQVVGIKQDEEYDSEALRERLRDHALFIAFAPVDNPQIAIAVIVENGESAGKTAGPIAQSIINEYLGGAEG</sequence>
<organism evidence="17 18">
    <name type="scientific">Thalassolituus oleivorans MIL-1</name>
    <dbReference type="NCBI Taxonomy" id="1298593"/>
    <lineage>
        <taxon>Bacteria</taxon>
        <taxon>Pseudomonadati</taxon>
        <taxon>Pseudomonadota</taxon>
        <taxon>Gammaproteobacteria</taxon>
        <taxon>Oceanospirillales</taxon>
        <taxon>Oceanospirillaceae</taxon>
        <taxon>Thalassolituus</taxon>
    </lineage>
</organism>
<feature type="domain" description="Penicillin-binding protein transpeptidase" evidence="15">
    <location>
        <begin position="272"/>
        <end position="608"/>
    </location>
</feature>
<evidence type="ECO:0000256" key="6">
    <source>
        <dbReference type="ARBA" id="ARBA00022670"/>
    </source>
</evidence>
<dbReference type="SUPFAM" id="SSF56519">
    <property type="entry name" value="Penicillin binding protein dimerisation domain"/>
    <property type="match status" value="1"/>
</dbReference>
<keyword evidence="8 14" id="KW-0378">Hydrolase</keyword>
<keyword evidence="10 14" id="KW-0573">Peptidoglycan synthesis</keyword>
<dbReference type="GO" id="GO:0008270">
    <property type="term" value="F:zinc ion binding"/>
    <property type="evidence" value="ECO:0007669"/>
    <property type="project" value="UniProtKB-UniRule"/>
</dbReference>
<keyword evidence="17" id="KW-0132">Cell division</keyword>
<comment type="subcellular location">
    <subcellularLocation>
        <location evidence="14">Cell inner membrane</location>
        <topology evidence="14">Single-pass membrane protein</topology>
    </subcellularLocation>
    <subcellularLocation>
        <location evidence="2">Cell membrane</location>
    </subcellularLocation>
    <subcellularLocation>
        <location evidence="1">Membrane</location>
        <topology evidence="1">Single-pass membrane protein</topology>
    </subcellularLocation>
</comment>
<dbReference type="HAMAP" id="MF_02081">
    <property type="entry name" value="MrdA_transpept"/>
    <property type="match status" value="1"/>
</dbReference>
<dbReference type="GO" id="GO:0009002">
    <property type="term" value="F:serine-type D-Ala-D-Ala carboxypeptidase activity"/>
    <property type="evidence" value="ECO:0007669"/>
    <property type="project" value="UniProtKB-UniRule"/>
</dbReference>
<comment type="pathway">
    <text evidence="14">Cell wall biogenesis; peptidoglycan biosynthesis.</text>
</comment>
<dbReference type="Gene3D" id="3.40.710.10">
    <property type="entry name" value="DD-peptidase/beta-lactamase superfamily"/>
    <property type="match status" value="1"/>
</dbReference>
<dbReference type="PATRIC" id="fig|1298593.3.peg.2811"/>
<evidence type="ECO:0000256" key="8">
    <source>
        <dbReference type="ARBA" id="ARBA00022801"/>
    </source>
</evidence>
<accession>M5DV62</accession>
<dbReference type="Pfam" id="PF00905">
    <property type="entry name" value="Transpeptidase"/>
    <property type="match status" value="1"/>
</dbReference>
<dbReference type="GO" id="GO:0008360">
    <property type="term" value="P:regulation of cell shape"/>
    <property type="evidence" value="ECO:0007669"/>
    <property type="project" value="UniProtKB-KW"/>
</dbReference>
<evidence type="ECO:0000256" key="3">
    <source>
        <dbReference type="ARBA" id="ARBA00022475"/>
    </source>
</evidence>
<feature type="active site" description="Acyl-ester intermediate" evidence="14">
    <location>
        <position position="331"/>
    </location>
</feature>
<dbReference type="InterPro" id="IPR050515">
    <property type="entry name" value="Beta-lactam/transpept"/>
</dbReference>
<dbReference type="SUPFAM" id="SSF56601">
    <property type="entry name" value="beta-lactamase/transpeptidase-like"/>
    <property type="match status" value="1"/>
</dbReference>
<evidence type="ECO:0000256" key="14">
    <source>
        <dbReference type="HAMAP-Rule" id="MF_02081"/>
    </source>
</evidence>
<feature type="binding site" evidence="14">
    <location>
        <position position="370"/>
    </location>
    <ligand>
        <name>Zn(2+)</name>
        <dbReference type="ChEBI" id="CHEBI:29105"/>
    </ligand>
</feature>
<keyword evidence="5 14" id="KW-0121">Carboxypeptidase</keyword>
<dbReference type="Proteomes" id="UP000011866">
    <property type="component" value="Chromosome"/>
</dbReference>
<evidence type="ECO:0000256" key="12">
    <source>
        <dbReference type="ARBA" id="ARBA00023136"/>
    </source>
</evidence>
<keyword evidence="18" id="KW-1185">Reference proteome</keyword>
<evidence type="ECO:0000256" key="7">
    <source>
        <dbReference type="ARBA" id="ARBA00022692"/>
    </source>
</evidence>